<evidence type="ECO:0000313" key="2">
    <source>
        <dbReference type="Proteomes" id="UP001054945"/>
    </source>
</evidence>
<organism evidence="1 2">
    <name type="scientific">Caerostris extrusa</name>
    <name type="common">Bark spider</name>
    <name type="synonym">Caerostris bankana</name>
    <dbReference type="NCBI Taxonomy" id="172846"/>
    <lineage>
        <taxon>Eukaryota</taxon>
        <taxon>Metazoa</taxon>
        <taxon>Ecdysozoa</taxon>
        <taxon>Arthropoda</taxon>
        <taxon>Chelicerata</taxon>
        <taxon>Arachnida</taxon>
        <taxon>Araneae</taxon>
        <taxon>Araneomorphae</taxon>
        <taxon>Entelegynae</taxon>
        <taxon>Araneoidea</taxon>
        <taxon>Araneidae</taxon>
        <taxon>Caerostris</taxon>
    </lineage>
</organism>
<dbReference type="EMBL" id="BPLR01017022">
    <property type="protein sequence ID" value="GIY88115.1"/>
    <property type="molecule type" value="Genomic_DNA"/>
</dbReference>
<gene>
    <name evidence="1" type="ORF">CEXT_556411</name>
</gene>
<accession>A0AAV4X1Q9</accession>
<keyword evidence="2" id="KW-1185">Reference proteome</keyword>
<dbReference type="AlphaFoldDB" id="A0AAV4X1Q9"/>
<evidence type="ECO:0000313" key="1">
    <source>
        <dbReference type="EMBL" id="GIY88115.1"/>
    </source>
</evidence>
<reference evidence="1 2" key="1">
    <citation type="submission" date="2021-06" db="EMBL/GenBank/DDBJ databases">
        <title>Caerostris extrusa draft genome.</title>
        <authorList>
            <person name="Kono N."/>
            <person name="Arakawa K."/>
        </authorList>
    </citation>
    <scope>NUCLEOTIDE SEQUENCE [LARGE SCALE GENOMIC DNA]</scope>
</reference>
<proteinExistence type="predicted"/>
<name>A0AAV4X1Q9_CAEEX</name>
<protein>
    <submittedName>
        <fullName evidence="1">Uncharacterized protein</fullName>
    </submittedName>
</protein>
<dbReference type="Proteomes" id="UP001054945">
    <property type="component" value="Unassembled WGS sequence"/>
</dbReference>
<comment type="caution">
    <text evidence="1">The sequence shown here is derived from an EMBL/GenBank/DDBJ whole genome shotgun (WGS) entry which is preliminary data.</text>
</comment>
<sequence length="91" mass="10465">MVIGCYVEIDAMAINTECRALTAKCMMGSLNKCVVVICEHLARRYHPLPDTCPYSCIWICGRNNSSPFIMKLQKNSTRNENQRILLNRQDR</sequence>